<evidence type="ECO:0000313" key="6">
    <source>
        <dbReference type="Proteomes" id="UP001364617"/>
    </source>
</evidence>
<evidence type="ECO:0000256" key="4">
    <source>
        <dbReference type="SAM" id="SignalP"/>
    </source>
</evidence>
<feature type="chain" id="PRO_5043038040" description="Serum amyloid A protein" evidence="4">
    <location>
        <begin position="19"/>
        <end position="121"/>
    </location>
</feature>
<dbReference type="InterPro" id="IPR000096">
    <property type="entry name" value="Serum_amyloid_A"/>
</dbReference>
<keyword evidence="4" id="KW-0732">Signal</keyword>
<keyword evidence="2" id="KW-0345">HDL</keyword>
<keyword evidence="6" id="KW-1185">Reference proteome</keyword>
<reference evidence="5 6" key="1">
    <citation type="submission" date="2024-02" db="EMBL/GenBank/DDBJ databases">
        <title>Chromosome-level genome assembly of the Eurasian Minnow (Phoxinus phoxinus).</title>
        <authorList>
            <person name="Oriowo T.O."/>
            <person name="Martin S."/>
            <person name="Stange M."/>
            <person name="Chrysostomakis Y."/>
            <person name="Brown T."/>
            <person name="Winkler S."/>
            <person name="Kukowka S."/>
            <person name="Myers E.W."/>
            <person name="Bohne A."/>
        </authorList>
    </citation>
    <scope>NUCLEOTIDE SEQUENCE [LARGE SCALE GENOMIC DNA]</scope>
    <source>
        <strain evidence="5">ZFMK-TIS-60720</strain>
        <tissue evidence="5">Whole Organism</tissue>
    </source>
</reference>
<evidence type="ECO:0000313" key="5">
    <source>
        <dbReference type="EMBL" id="KAK7176784.1"/>
    </source>
</evidence>
<evidence type="ECO:0000256" key="1">
    <source>
        <dbReference type="ARBA" id="ARBA00007745"/>
    </source>
</evidence>
<accession>A0AAN9DM77</accession>
<comment type="caution">
    <text evidence="5">The sequence shown here is derived from an EMBL/GenBank/DDBJ whole genome shotgun (WGS) entry which is preliminary data.</text>
</comment>
<dbReference type="GO" id="GO:0034364">
    <property type="term" value="C:high-density lipoprotein particle"/>
    <property type="evidence" value="ECO:0007669"/>
    <property type="project" value="UniProtKB-UniRule"/>
</dbReference>
<proteinExistence type="inferred from homology"/>
<dbReference type="PROSITE" id="PS00992">
    <property type="entry name" value="SAA"/>
    <property type="match status" value="1"/>
</dbReference>
<dbReference type="PANTHER" id="PTHR23424:SF29">
    <property type="entry name" value="SERUM AMYLOID A PROTEIN"/>
    <property type="match status" value="1"/>
</dbReference>
<keyword evidence="2" id="KW-0011">Acute phase</keyword>
<dbReference type="SMART" id="SM00197">
    <property type="entry name" value="SAA"/>
    <property type="match status" value="1"/>
</dbReference>
<sequence length="121" mass="13661">MKLILAVLVMFLVVGTQAQWYRFPVEAAQGGRDMWHAYRDMREANWKESDKYFHARGNYDAAQRGPGGRWAARVISDARETLPGLSGSGTSDSAADQEANRWGRNGGDPDRYRPRGLPKKY</sequence>
<dbReference type="Pfam" id="PF00277">
    <property type="entry name" value="SAA"/>
    <property type="match status" value="1"/>
</dbReference>
<dbReference type="Proteomes" id="UP001364617">
    <property type="component" value="Unassembled WGS sequence"/>
</dbReference>
<dbReference type="Gene3D" id="1.10.132.110">
    <property type="entry name" value="Serum amyloid A protein"/>
    <property type="match status" value="1"/>
</dbReference>
<evidence type="ECO:0000256" key="2">
    <source>
        <dbReference type="RuleBase" id="RU000539"/>
    </source>
</evidence>
<dbReference type="PANTHER" id="PTHR23424">
    <property type="entry name" value="SERUM AMYLOID A"/>
    <property type="match status" value="1"/>
</dbReference>
<dbReference type="AlphaFoldDB" id="A0AAN9DM77"/>
<organism evidence="5 6">
    <name type="scientific">Phoxinus phoxinus</name>
    <name type="common">Eurasian minnow</name>
    <dbReference type="NCBI Taxonomy" id="58324"/>
    <lineage>
        <taxon>Eukaryota</taxon>
        <taxon>Metazoa</taxon>
        <taxon>Chordata</taxon>
        <taxon>Craniata</taxon>
        <taxon>Vertebrata</taxon>
        <taxon>Euteleostomi</taxon>
        <taxon>Actinopterygii</taxon>
        <taxon>Neopterygii</taxon>
        <taxon>Teleostei</taxon>
        <taxon>Ostariophysi</taxon>
        <taxon>Cypriniformes</taxon>
        <taxon>Leuciscidae</taxon>
        <taxon>Phoxininae</taxon>
        <taxon>Phoxinus</taxon>
    </lineage>
</organism>
<feature type="region of interest" description="Disordered" evidence="3">
    <location>
        <begin position="81"/>
        <end position="121"/>
    </location>
</feature>
<comment type="function">
    <text evidence="2">Major acute phase reactant. Apolipoprotein of the HDL complex.</text>
</comment>
<comment type="similarity">
    <text evidence="1 2">Belongs to the SAA family.</text>
</comment>
<protein>
    <recommendedName>
        <fullName evidence="2">Serum amyloid A protein</fullName>
    </recommendedName>
</protein>
<dbReference type="GO" id="GO:0006953">
    <property type="term" value="P:acute-phase response"/>
    <property type="evidence" value="ECO:0007669"/>
    <property type="project" value="UniProtKB-UniRule"/>
</dbReference>
<dbReference type="PIRSF" id="PIRSF002472">
    <property type="entry name" value="Serum_amyloid_A"/>
    <property type="match status" value="1"/>
</dbReference>
<dbReference type="EMBL" id="JAYKXH010000001">
    <property type="protein sequence ID" value="KAK7176784.1"/>
    <property type="molecule type" value="Genomic_DNA"/>
</dbReference>
<dbReference type="InterPro" id="IPR052464">
    <property type="entry name" value="Synovial_Prolif_Regulator"/>
</dbReference>
<dbReference type="PRINTS" id="PR00306">
    <property type="entry name" value="SERUMAMYLOID"/>
</dbReference>
<dbReference type="FunFam" id="1.10.132.110:FF:000001">
    <property type="entry name" value="Serum amyloid A protein"/>
    <property type="match status" value="1"/>
</dbReference>
<evidence type="ECO:0000256" key="3">
    <source>
        <dbReference type="SAM" id="MobiDB-lite"/>
    </source>
</evidence>
<gene>
    <name evidence="5" type="ORF">R3I93_000889</name>
</gene>
<feature type="signal peptide" evidence="4">
    <location>
        <begin position="1"/>
        <end position="18"/>
    </location>
</feature>
<name>A0AAN9DM77_9TELE</name>